<feature type="region of interest" description="Disordered" evidence="1">
    <location>
        <begin position="29"/>
        <end position="52"/>
    </location>
</feature>
<accession>A0A654EGF6</accession>
<evidence type="ECO:0000313" key="3">
    <source>
        <dbReference type="EMBL" id="VYS48423.1"/>
    </source>
</evidence>
<sequence>MSDLTSFGALLLVSAKILHEPPCLYEAISSPNSNPGDSYKHLDSSSSVISSGSGCGGVGAFQGRLFIPSRSLKYFFWDSIITSPERYLSQYVDSTLYTS</sequence>
<dbReference type="Proteomes" id="UP000426265">
    <property type="component" value="Unassembled WGS sequence"/>
</dbReference>
<protein>
    <submittedName>
        <fullName evidence="3">Uncharacterized protein</fullName>
    </submittedName>
</protein>
<dbReference type="Proteomes" id="UP000434276">
    <property type="component" value="Unassembled WGS sequence"/>
</dbReference>
<evidence type="ECO:0000313" key="5">
    <source>
        <dbReference type="Proteomes" id="UP000434276"/>
    </source>
</evidence>
<dbReference type="EMBL" id="CACRSJ010000104">
    <property type="protein sequence ID" value="VYS48423.1"/>
    <property type="molecule type" value="Genomic_DNA"/>
</dbReference>
<evidence type="ECO:0000313" key="4">
    <source>
        <dbReference type="Proteomes" id="UP000426265"/>
    </source>
</evidence>
<evidence type="ECO:0000256" key="1">
    <source>
        <dbReference type="SAM" id="MobiDB-lite"/>
    </source>
</evidence>
<accession>A0A5S9WJX7</accession>
<dbReference type="AlphaFoldDB" id="A0A654EGF6"/>
<organism evidence="3 4">
    <name type="scientific">Arabidopsis thaliana</name>
    <name type="common">Mouse-ear cress</name>
    <dbReference type="NCBI Taxonomy" id="3702"/>
    <lineage>
        <taxon>Eukaryota</taxon>
        <taxon>Viridiplantae</taxon>
        <taxon>Streptophyta</taxon>
        <taxon>Embryophyta</taxon>
        <taxon>Tracheophyta</taxon>
        <taxon>Spermatophyta</taxon>
        <taxon>Magnoliopsida</taxon>
        <taxon>eudicotyledons</taxon>
        <taxon>Gunneridae</taxon>
        <taxon>Pentapetalae</taxon>
        <taxon>rosids</taxon>
        <taxon>malvids</taxon>
        <taxon>Brassicales</taxon>
        <taxon>Brassicaceae</taxon>
        <taxon>Camelineae</taxon>
        <taxon>Arabidopsis</taxon>
    </lineage>
</organism>
<gene>
    <name evidence="3" type="ORF">AN1_LOCUS3905</name>
    <name evidence="2" type="ORF">C24_LOCUS3787</name>
</gene>
<proteinExistence type="predicted"/>
<evidence type="ECO:0000313" key="2">
    <source>
        <dbReference type="EMBL" id="CAA0277220.1"/>
    </source>
</evidence>
<reference evidence="3 4" key="1">
    <citation type="submission" date="2019-11" db="EMBL/GenBank/DDBJ databases">
        <authorList>
            <person name="Jiao W.-B."/>
            <person name="Schneeberger K."/>
        </authorList>
    </citation>
    <scope>NUCLEOTIDE SEQUENCE [LARGE SCALE GENOMIC DNA]</scope>
    <source>
        <strain evidence="4">cv. An-1</strain>
        <strain evidence="5">cv. C24</strain>
    </source>
</reference>
<name>A0A654EGF6_ARATH</name>
<dbReference type="EMBL" id="CACSHJ010000087">
    <property type="protein sequence ID" value="CAA0277220.1"/>
    <property type="molecule type" value="Genomic_DNA"/>
</dbReference>